<dbReference type="Gene3D" id="3.40.190.10">
    <property type="entry name" value="Periplasmic binding protein-like II"/>
    <property type="match status" value="2"/>
</dbReference>
<dbReference type="PANTHER" id="PTHR30579:SF7">
    <property type="entry name" value="HTH-TYPE TRANSCRIPTIONAL REGULATOR LRHA-RELATED"/>
    <property type="match status" value="1"/>
</dbReference>
<keyword evidence="4" id="KW-0804">Transcription</keyword>
<dbReference type="GO" id="GO:0003677">
    <property type="term" value="F:DNA binding"/>
    <property type="evidence" value="ECO:0007669"/>
    <property type="project" value="UniProtKB-KW"/>
</dbReference>
<evidence type="ECO:0000256" key="1">
    <source>
        <dbReference type="ARBA" id="ARBA00009437"/>
    </source>
</evidence>
<dbReference type="InterPro" id="IPR036388">
    <property type="entry name" value="WH-like_DNA-bd_sf"/>
</dbReference>
<dbReference type="GO" id="GO:0003700">
    <property type="term" value="F:DNA-binding transcription factor activity"/>
    <property type="evidence" value="ECO:0007669"/>
    <property type="project" value="InterPro"/>
</dbReference>
<dbReference type="PANTHER" id="PTHR30579">
    <property type="entry name" value="TRANSCRIPTIONAL REGULATOR"/>
    <property type="match status" value="1"/>
</dbReference>
<evidence type="ECO:0000256" key="2">
    <source>
        <dbReference type="ARBA" id="ARBA00023015"/>
    </source>
</evidence>
<accession>A0A1M7CII3</accession>
<dbReference type="Proteomes" id="UP000184028">
    <property type="component" value="Unassembled WGS sequence"/>
</dbReference>
<keyword evidence="7" id="KW-1185">Reference proteome</keyword>
<dbReference type="InterPro" id="IPR005119">
    <property type="entry name" value="LysR_subst-bd"/>
</dbReference>
<keyword evidence="3" id="KW-0238">DNA-binding</keyword>
<dbReference type="InterPro" id="IPR050176">
    <property type="entry name" value="LTTR"/>
</dbReference>
<dbReference type="RefSeq" id="WP_068841628.1">
    <property type="nucleotide sequence ID" value="NZ_FRBT01000002.1"/>
</dbReference>
<evidence type="ECO:0000259" key="5">
    <source>
        <dbReference type="PROSITE" id="PS50931"/>
    </source>
</evidence>
<gene>
    <name evidence="6" type="ORF">SAMN05444484_102171</name>
</gene>
<feature type="domain" description="HTH lysR-type" evidence="5">
    <location>
        <begin position="6"/>
        <end position="63"/>
    </location>
</feature>
<evidence type="ECO:0000313" key="7">
    <source>
        <dbReference type="Proteomes" id="UP000184028"/>
    </source>
</evidence>
<name>A0A1M7CII3_9FLAO</name>
<evidence type="ECO:0000313" key="6">
    <source>
        <dbReference type="EMBL" id="SHL67091.1"/>
    </source>
</evidence>
<dbReference type="Pfam" id="PF03466">
    <property type="entry name" value="LysR_substrate"/>
    <property type="match status" value="1"/>
</dbReference>
<proteinExistence type="inferred from homology"/>
<dbReference type="Gene3D" id="1.10.10.10">
    <property type="entry name" value="Winged helix-like DNA-binding domain superfamily/Winged helix DNA-binding domain"/>
    <property type="match status" value="1"/>
</dbReference>
<dbReference type="AlphaFoldDB" id="A0A1M7CII3"/>
<reference evidence="7" key="1">
    <citation type="submission" date="2016-11" db="EMBL/GenBank/DDBJ databases">
        <authorList>
            <person name="Varghese N."/>
            <person name="Submissions S."/>
        </authorList>
    </citation>
    <scope>NUCLEOTIDE SEQUENCE [LARGE SCALE GENOMIC DNA]</scope>
    <source>
        <strain evidence="7">DSM 24724</strain>
    </source>
</reference>
<organism evidence="6 7">
    <name type="scientific">Flavobacterium chilense</name>
    <dbReference type="NCBI Taxonomy" id="946677"/>
    <lineage>
        <taxon>Bacteria</taxon>
        <taxon>Pseudomonadati</taxon>
        <taxon>Bacteroidota</taxon>
        <taxon>Flavobacteriia</taxon>
        <taxon>Flavobacteriales</taxon>
        <taxon>Flavobacteriaceae</taxon>
        <taxon>Flavobacterium</taxon>
    </lineage>
</organism>
<evidence type="ECO:0000256" key="3">
    <source>
        <dbReference type="ARBA" id="ARBA00023125"/>
    </source>
</evidence>
<sequence>MIRDLLDLELLRTFVLAADLKSFTKTADRVFRTQSAITLQMQRLEEITGHKLFIKQGRTWELTNSGDLLLGYARELLEINNKALQALAQVSVTGQVRLGMRIDFSEKILALALERFNLLHSLIQLEIIIDREEVLMQKLDSGKLDLVVTFGKHVPENAISVGKVPLRWIGNRDESIALREPLPLLLFEAPCVFREIAIETLQKMNLSWHPVLTASSLAGIWAATQVGLGITIRTEIGLPSDCIVLFPSSNLPVLPEISIFILKQSKSSSVVIESFITILCNVLQEQLNEISNKK</sequence>
<keyword evidence="2" id="KW-0805">Transcription regulation</keyword>
<evidence type="ECO:0000256" key="4">
    <source>
        <dbReference type="ARBA" id="ARBA00023163"/>
    </source>
</evidence>
<dbReference type="STRING" id="946677.SAMN05444484_102171"/>
<dbReference type="SUPFAM" id="SSF46785">
    <property type="entry name" value="Winged helix' DNA-binding domain"/>
    <property type="match status" value="1"/>
</dbReference>
<comment type="similarity">
    <text evidence="1">Belongs to the LysR transcriptional regulatory family.</text>
</comment>
<protein>
    <submittedName>
        <fullName evidence="6">Transcriptional regulator</fullName>
    </submittedName>
</protein>
<dbReference type="Pfam" id="PF00126">
    <property type="entry name" value="HTH_1"/>
    <property type="match status" value="1"/>
</dbReference>
<dbReference type="EMBL" id="FRBT01000002">
    <property type="protein sequence ID" value="SHL67091.1"/>
    <property type="molecule type" value="Genomic_DNA"/>
</dbReference>
<dbReference type="SUPFAM" id="SSF53850">
    <property type="entry name" value="Periplasmic binding protein-like II"/>
    <property type="match status" value="1"/>
</dbReference>
<dbReference type="PROSITE" id="PS50931">
    <property type="entry name" value="HTH_LYSR"/>
    <property type="match status" value="1"/>
</dbReference>
<dbReference type="InterPro" id="IPR000847">
    <property type="entry name" value="LysR_HTH_N"/>
</dbReference>
<dbReference type="InterPro" id="IPR036390">
    <property type="entry name" value="WH_DNA-bd_sf"/>
</dbReference>
<dbReference type="OrthoDB" id="9803735at2"/>